<feature type="binding site" evidence="14">
    <location>
        <position position="265"/>
    </location>
    <ligand>
        <name>a divalent metal cation</name>
        <dbReference type="ChEBI" id="CHEBI:60240"/>
    </ligand>
</feature>
<accession>R4WNV1</accession>
<evidence type="ECO:0000313" key="18">
    <source>
        <dbReference type="EMBL" id="BAN26303.1"/>
    </source>
</evidence>
<dbReference type="GO" id="GO:0043464">
    <property type="term" value="P:malolactic fermentation"/>
    <property type="evidence" value="ECO:0007669"/>
    <property type="project" value="UniProtKB-ARBA"/>
</dbReference>
<evidence type="ECO:0000256" key="13">
    <source>
        <dbReference type="PIRSR" id="PIRSR000106-2"/>
    </source>
</evidence>
<dbReference type="STRING" id="758793.BRPE64_CCDS02200"/>
<dbReference type="Gene3D" id="3.40.50.720">
    <property type="entry name" value="NAD(P)-binding Rossmann-like Domain"/>
    <property type="match status" value="1"/>
</dbReference>
<dbReference type="GO" id="GO:0004473">
    <property type="term" value="F:malate dehydrogenase (decarboxylating) (NADP+) activity"/>
    <property type="evidence" value="ECO:0007669"/>
    <property type="project" value="TreeGrafter"/>
</dbReference>
<dbReference type="Pfam" id="PF00390">
    <property type="entry name" value="malic"/>
    <property type="match status" value="1"/>
</dbReference>
<evidence type="ECO:0000256" key="11">
    <source>
        <dbReference type="ARBA" id="ARBA00074565"/>
    </source>
</evidence>
<evidence type="ECO:0000256" key="7">
    <source>
        <dbReference type="ARBA" id="ARBA00023211"/>
    </source>
</evidence>
<dbReference type="InterPro" id="IPR037062">
    <property type="entry name" value="Malic_N_dom_sf"/>
</dbReference>
<keyword evidence="8" id="KW-0456">Lyase</keyword>
<dbReference type="InterPro" id="IPR036291">
    <property type="entry name" value="NAD(P)-bd_dom_sf"/>
</dbReference>
<dbReference type="CDD" id="cd05312">
    <property type="entry name" value="NAD_bind_1_malic_enz"/>
    <property type="match status" value="1"/>
</dbReference>
<evidence type="ECO:0000313" key="19">
    <source>
        <dbReference type="Proteomes" id="UP000013966"/>
    </source>
</evidence>
<comment type="catalytic activity">
    <reaction evidence="9">
        <text>(S)-malate + H(+) = (S)-lactate + CO2</text>
        <dbReference type="Rhea" id="RHEA:46276"/>
        <dbReference type="ChEBI" id="CHEBI:15378"/>
        <dbReference type="ChEBI" id="CHEBI:15589"/>
        <dbReference type="ChEBI" id="CHEBI:16526"/>
        <dbReference type="ChEBI" id="CHEBI:16651"/>
        <dbReference type="EC" id="4.1.1.101"/>
    </reaction>
</comment>
<evidence type="ECO:0000256" key="1">
    <source>
        <dbReference type="ARBA" id="ARBA00001936"/>
    </source>
</evidence>
<feature type="binding site" evidence="13">
    <location>
        <position position="175"/>
    </location>
    <ligand>
        <name>(S)-malate</name>
        <dbReference type="ChEBI" id="CHEBI:15589"/>
    </ligand>
</feature>
<reference evidence="18 19" key="1">
    <citation type="journal article" date="2013" name="Genome Announc.">
        <title>Complete Genome Sequence of Burkholderia sp. Strain RPE64, Bacterial Symbiont of the Bean Bug Riptortus pedestris.</title>
        <authorList>
            <person name="Shibata T.F."/>
            <person name="Maeda T."/>
            <person name="Nikoh N."/>
            <person name="Yamaguchi K."/>
            <person name="Oshima K."/>
            <person name="Hattori M."/>
            <person name="Nishiyama T."/>
            <person name="Hasebe M."/>
            <person name="Fukatsu T."/>
            <person name="Kikuchi Y."/>
            <person name="Shigenobu S."/>
        </authorList>
    </citation>
    <scope>NUCLEOTIDE SEQUENCE [LARGE SCALE GENOMIC DNA]</scope>
</reference>
<feature type="active site" description="Proton acceptor" evidence="12">
    <location>
        <position position="193"/>
    </location>
</feature>
<dbReference type="SUPFAM" id="SSF51735">
    <property type="entry name" value="NAD(P)-binding Rossmann-fold domains"/>
    <property type="match status" value="1"/>
</dbReference>
<comment type="cofactor">
    <cofactor evidence="14">
        <name>Mg(2+)</name>
        <dbReference type="ChEBI" id="CHEBI:18420"/>
    </cofactor>
    <cofactor evidence="14">
        <name>Mn(2+)</name>
        <dbReference type="ChEBI" id="CHEBI:29035"/>
    </cofactor>
    <text evidence="14">Divalent metal cations. Prefers magnesium or manganese.</text>
</comment>
<dbReference type="HOGENOM" id="CLU_011405_5_2_4"/>
<proteinExistence type="inferred from homology"/>
<dbReference type="GO" id="GO:0046872">
    <property type="term" value="F:metal ion binding"/>
    <property type="evidence" value="ECO:0007669"/>
    <property type="project" value="UniProtKB-KW"/>
</dbReference>
<dbReference type="InterPro" id="IPR012301">
    <property type="entry name" value="Malic_N_dom"/>
</dbReference>
<keyword evidence="5" id="KW-0560">Oxidoreductase</keyword>
<dbReference type="FunFam" id="3.40.50.720:FF:000182">
    <property type="entry name" value="NAD-dependent malic enzyme"/>
    <property type="match status" value="1"/>
</dbReference>
<evidence type="ECO:0000256" key="12">
    <source>
        <dbReference type="PIRSR" id="PIRSR000106-1"/>
    </source>
</evidence>
<comment type="cofactor">
    <cofactor evidence="1">
        <name>Mn(2+)</name>
        <dbReference type="ChEBI" id="CHEBI:29035"/>
    </cofactor>
</comment>
<comment type="similarity">
    <text evidence="2 15">Belongs to the malic enzymes family.</text>
</comment>
<evidence type="ECO:0000256" key="5">
    <source>
        <dbReference type="ARBA" id="ARBA00023002"/>
    </source>
</evidence>
<dbReference type="KEGG" id="buo:BRPE64_CCDS02200"/>
<comment type="subunit">
    <text evidence="3">Homodimer.</text>
</comment>
<dbReference type="InterPro" id="IPR012302">
    <property type="entry name" value="Malic_NAD-bd"/>
</dbReference>
<feature type="binding site" evidence="14">
    <location>
        <position position="288"/>
    </location>
    <ligand>
        <name>a divalent metal cation</name>
        <dbReference type="ChEBI" id="CHEBI:60240"/>
    </ligand>
</feature>
<dbReference type="GO" id="GO:0051287">
    <property type="term" value="F:NAD binding"/>
    <property type="evidence" value="ECO:0007669"/>
    <property type="project" value="InterPro"/>
</dbReference>
<feature type="domain" description="Malic enzyme NAD-binding" evidence="16">
    <location>
        <begin position="289"/>
        <end position="540"/>
    </location>
</feature>
<gene>
    <name evidence="18" type="ORF">BRPE64_CCDS02200</name>
</gene>
<evidence type="ECO:0000256" key="3">
    <source>
        <dbReference type="ARBA" id="ARBA00011738"/>
    </source>
</evidence>
<keyword evidence="4 14" id="KW-0479">Metal-binding</keyword>
<evidence type="ECO:0000256" key="15">
    <source>
        <dbReference type="RuleBase" id="RU003427"/>
    </source>
</evidence>
<dbReference type="PANTHER" id="PTHR23406:SF90">
    <property type="entry name" value="MALIC ENZYME-RELATED"/>
    <property type="match status" value="1"/>
</dbReference>
<dbReference type="Pfam" id="PF03949">
    <property type="entry name" value="Malic_M"/>
    <property type="match status" value="1"/>
</dbReference>
<feature type="active site" description="Proton donor" evidence="12">
    <location>
        <position position="122"/>
    </location>
</feature>
<dbReference type="InterPro" id="IPR001891">
    <property type="entry name" value="Malic_OxRdtase"/>
</dbReference>
<dbReference type="PIRSF" id="PIRSF000106">
    <property type="entry name" value="ME"/>
    <property type="match status" value="1"/>
</dbReference>
<keyword evidence="6" id="KW-0520">NAD</keyword>
<dbReference type="PANTHER" id="PTHR23406">
    <property type="entry name" value="MALIC ENZYME-RELATED"/>
    <property type="match status" value="1"/>
</dbReference>
<keyword evidence="7" id="KW-0464">Manganese</keyword>
<dbReference type="PATRIC" id="fig|758793.3.peg.4545"/>
<protein>
    <recommendedName>
        <fullName evidence="11">Malolactic enzyme</fullName>
        <ecNumber evidence="10">4.1.1.101</ecNumber>
    </recommendedName>
</protein>
<dbReference type="GO" id="GO:0006108">
    <property type="term" value="P:malate metabolic process"/>
    <property type="evidence" value="ECO:0007669"/>
    <property type="project" value="TreeGrafter"/>
</dbReference>
<sequence>MARHVGRGASGPFDVFVKPSSHVKKETIMSTQAYGYDILHNPRLNHGTAFTLEERKKYRLEGLLPPGVNTLELQIARTHAQLNNLDNDLQRYLFLSDLQARNETLFYALLMSDPATYMPIVYTPTVGEACQKFDHVFRATRGLYIPIDARGRVKELLGNWPQQDVRFIVVTDGERILGLGDLGVGGMGIPIGKLALYTACAGVPPMHCLPVMLDVGTNNASLLDDPLYLGMRQERVRGDEYHAFIDEFVNAVQDVYPKCCIQWEDFANFNAVPLLARFRDKVCTYNDDIQGTAAVALAGVYAALRISKQKLTDQRFLFLGGGSAATGIAELISEAMVLEGLDIDSARRRNTLYDVNGLMVQSRTDLADFQKVFAIDHAPVDTFVDAVRALKPTGIIGVSTVPKLFSQQVIEAMSEINERPIVFPYSNPTSRSECTAEEAYRWSRGQAIFASGSPFGPVEIEGRTFVPGQGNNVYIFPAMGMAVFATEATRVTEDMFIVAAKAVAEQVSDESLEKGLIYPPQSRIFEASMHVAASVAEYIFDHGLARVERPADLVAHIKAVAYSPAYRSI</sequence>
<evidence type="ECO:0000256" key="2">
    <source>
        <dbReference type="ARBA" id="ARBA00008785"/>
    </source>
</evidence>
<reference evidence="18 19" key="2">
    <citation type="journal article" date="2018" name="Int. J. Syst. Evol. Microbiol.">
        <title>Burkholderia insecticola sp. nov., a gut symbiotic bacterium of the bean bug Riptortus pedestris.</title>
        <authorList>
            <person name="Takeshita K."/>
            <person name="Tamaki H."/>
            <person name="Ohbayashi T."/>
            <person name="Meng X.-Y."/>
            <person name="Sone T."/>
            <person name="Mitani Y."/>
            <person name="Peeters C."/>
            <person name="Kikuchi Y."/>
            <person name="Vandamme P."/>
        </authorList>
    </citation>
    <scope>NUCLEOTIDE SEQUENCE [LARGE SCALE GENOMIC DNA]</scope>
    <source>
        <strain evidence="18">RPE64</strain>
    </source>
</reference>
<dbReference type="GO" id="GO:0043883">
    <property type="term" value="F:malolactic enzyme activity"/>
    <property type="evidence" value="ECO:0007669"/>
    <property type="project" value="UniProtKB-EC"/>
</dbReference>
<dbReference type="AlphaFoldDB" id="R4WNV1"/>
<feature type="binding site" evidence="13">
    <location>
        <position position="427"/>
    </location>
    <ligand>
        <name>(S)-malate</name>
        <dbReference type="ChEBI" id="CHEBI:15589"/>
    </ligand>
</feature>
<keyword evidence="19" id="KW-1185">Reference proteome</keyword>
<dbReference type="EC" id="4.1.1.101" evidence="10"/>
<dbReference type="EMBL" id="AP013060">
    <property type="protein sequence ID" value="BAN26303.1"/>
    <property type="molecule type" value="Genomic_DNA"/>
</dbReference>
<evidence type="ECO:0000256" key="14">
    <source>
        <dbReference type="PIRSR" id="PIRSR000106-3"/>
    </source>
</evidence>
<dbReference type="Proteomes" id="UP000013966">
    <property type="component" value="Chromosome 3"/>
</dbReference>
<dbReference type="SMART" id="SM00919">
    <property type="entry name" value="Malic_M"/>
    <property type="match status" value="1"/>
</dbReference>
<name>R4WNV1_9BURK</name>
<dbReference type="SMART" id="SM01274">
    <property type="entry name" value="malic"/>
    <property type="match status" value="1"/>
</dbReference>
<feature type="domain" description="Malic enzyme N-terminal" evidence="17">
    <location>
        <begin position="99"/>
        <end position="279"/>
    </location>
</feature>
<organism evidence="18 19">
    <name type="scientific">Caballeronia insecticola</name>
    <dbReference type="NCBI Taxonomy" id="758793"/>
    <lineage>
        <taxon>Bacteria</taxon>
        <taxon>Pseudomonadati</taxon>
        <taxon>Pseudomonadota</taxon>
        <taxon>Betaproteobacteria</taxon>
        <taxon>Burkholderiales</taxon>
        <taxon>Burkholderiaceae</taxon>
        <taxon>Caballeronia</taxon>
    </lineage>
</organism>
<evidence type="ECO:0000256" key="10">
    <source>
        <dbReference type="ARBA" id="ARBA00066983"/>
    </source>
</evidence>
<dbReference type="PRINTS" id="PR00072">
    <property type="entry name" value="MALOXRDTASE"/>
</dbReference>
<evidence type="ECO:0000256" key="9">
    <source>
        <dbReference type="ARBA" id="ARBA00051739"/>
    </source>
</evidence>
<evidence type="ECO:0000259" key="16">
    <source>
        <dbReference type="SMART" id="SM00919"/>
    </source>
</evidence>
<dbReference type="SUPFAM" id="SSF53223">
    <property type="entry name" value="Aminoacid dehydrogenase-like, N-terminal domain"/>
    <property type="match status" value="1"/>
</dbReference>
<evidence type="ECO:0000256" key="6">
    <source>
        <dbReference type="ARBA" id="ARBA00023027"/>
    </source>
</evidence>
<evidence type="ECO:0000259" key="17">
    <source>
        <dbReference type="SMART" id="SM01274"/>
    </source>
</evidence>
<feature type="binding site" evidence="13">
    <location>
        <position position="471"/>
    </location>
    <ligand>
        <name>(S)-malate</name>
        <dbReference type="ChEBI" id="CHEBI:15589"/>
    </ligand>
</feature>
<dbReference type="RefSeq" id="WP_016347013.1">
    <property type="nucleotide sequence ID" value="NC_021288.1"/>
</dbReference>
<evidence type="ECO:0000256" key="4">
    <source>
        <dbReference type="ARBA" id="ARBA00022723"/>
    </source>
</evidence>
<dbReference type="Gene3D" id="3.40.50.10380">
    <property type="entry name" value="Malic enzyme, N-terminal domain"/>
    <property type="match status" value="1"/>
</dbReference>
<evidence type="ECO:0000256" key="8">
    <source>
        <dbReference type="ARBA" id="ARBA00023239"/>
    </source>
</evidence>
<dbReference type="InterPro" id="IPR046346">
    <property type="entry name" value="Aminoacid_DH-like_N_sf"/>
</dbReference>
<dbReference type="NCBIfam" id="NF010052">
    <property type="entry name" value="PRK13529.1"/>
    <property type="match status" value="1"/>
</dbReference>
<feature type="binding site" evidence="14">
    <location>
        <position position="264"/>
    </location>
    <ligand>
        <name>a divalent metal cation</name>
        <dbReference type="ChEBI" id="CHEBI:60240"/>
    </ligand>
</feature>
<dbReference type="FunFam" id="3.40.50.10380:FF:000001">
    <property type="entry name" value="NAD-dependent malic enzyme"/>
    <property type="match status" value="1"/>
</dbReference>